<keyword evidence="3" id="KW-0677">Repeat</keyword>
<dbReference type="STRING" id="1590841.A0A2R6RUU2"/>
<evidence type="ECO:0000256" key="3">
    <source>
        <dbReference type="ARBA" id="ARBA00022737"/>
    </source>
</evidence>
<keyword evidence="4 8" id="KW-1133">Transmembrane helix</keyword>
<evidence type="ECO:0000313" key="11">
    <source>
        <dbReference type="Proteomes" id="UP000241394"/>
    </source>
</evidence>
<dbReference type="OMA" id="CPTLLWQ"/>
<dbReference type="InParanoid" id="A0A2R6RUU2"/>
<dbReference type="Pfam" id="PF12796">
    <property type="entry name" value="Ank_2"/>
    <property type="match status" value="4"/>
</dbReference>
<dbReference type="InterPro" id="IPR036770">
    <property type="entry name" value="Ankyrin_rpt-contain_sf"/>
</dbReference>
<feature type="domain" description="PGG" evidence="9">
    <location>
        <begin position="425"/>
        <end position="528"/>
    </location>
</feature>
<evidence type="ECO:0000256" key="7">
    <source>
        <dbReference type="PROSITE-ProRule" id="PRU00023"/>
    </source>
</evidence>
<dbReference type="PROSITE" id="PS50088">
    <property type="entry name" value="ANK_REPEAT"/>
    <property type="match status" value="2"/>
</dbReference>
<dbReference type="OrthoDB" id="1847170at2759"/>
<feature type="transmembrane region" description="Helical" evidence="8">
    <location>
        <begin position="506"/>
        <end position="529"/>
    </location>
</feature>
<dbReference type="SMART" id="SM00248">
    <property type="entry name" value="ANK"/>
    <property type="match status" value="9"/>
</dbReference>
<evidence type="ECO:0000256" key="6">
    <source>
        <dbReference type="ARBA" id="ARBA00023136"/>
    </source>
</evidence>
<keyword evidence="2 8" id="KW-0812">Transmembrane</keyword>
<dbReference type="Proteomes" id="UP000241394">
    <property type="component" value="Chromosome LG3"/>
</dbReference>
<sequence length="563" mass="62260">MDPRLYKAAMEGNTRVLMENKDRFEEQVTPTNNTVLHITVQFRNSAYFVRKILETQSSLLLRVNSGGETALHIAARNGRAITVAALIDFAKTLGRDLESGVEITVEMVRMTSENKDTALHEAVRNNHFSVVKLLVEEDKGFSHGANNSGETPLYLAAERGYHKIVSRILKTCTLPAFNGPNGRTVLHAAVFSGHPACVRELLQWRPSLTKEGDLYGWTPLHCAARQNDVKSMRVLLDTDKDVAYQIAEGHGKMTALHLAALHGNVEAMEELLSHCPDCWEMVNDGGQNILHIAIENEKVNAVQCILKRRWFCNLLNHKDKEGNTPLHMLAVSDCDIPDLIRHKLADTGAFNKENLTPRDKAIFVDSYRRNEEVIISELKKVKAPLGRRNIVQADSKEITKWKKDRAGKKKEISIPPTIIKFGDNNMVVAALIATVNFAAGFTLPGGYDGNAGPNQGMAVLVRKAAFKVFVISNTMAVTCSTSALFVFLIASFYAKQNKIVPRYGTGFILVLVSMVAMMIAFITGTYAVLATTPGLGIAISVCVIGCSVLVIDCIFLYRMYRKT</sequence>
<keyword evidence="6 8" id="KW-0472">Membrane</keyword>
<organism evidence="10 11">
    <name type="scientific">Actinidia chinensis var. chinensis</name>
    <name type="common">Chinese soft-hair kiwi</name>
    <dbReference type="NCBI Taxonomy" id="1590841"/>
    <lineage>
        <taxon>Eukaryota</taxon>
        <taxon>Viridiplantae</taxon>
        <taxon>Streptophyta</taxon>
        <taxon>Embryophyta</taxon>
        <taxon>Tracheophyta</taxon>
        <taxon>Spermatophyta</taxon>
        <taxon>Magnoliopsida</taxon>
        <taxon>eudicotyledons</taxon>
        <taxon>Gunneridae</taxon>
        <taxon>Pentapetalae</taxon>
        <taxon>asterids</taxon>
        <taxon>Ericales</taxon>
        <taxon>Actinidiaceae</taxon>
        <taxon>Actinidia</taxon>
    </lineage>
</organism>
<proteinExistence type="predicted"/>
<dbReference type="EMBL" id="NKQK01000003">
    <property type="protein sequence ID" value="PSS33806.1"/>
    <property type="molecule type" value="Genomic_DNA"/>
</dbReference>
<evidence type="ECO:0000313" key="10">
    <source>
        <dbReference type="EMBL" id="PSS33806.1"/>
    </source>
</evidence>
<dbReference type="PANTHER" id="PTHR24186">
    <property type="entry name" value="PROTEIN PHOSPHATASE 1 REGULATORY SUBUNIT"/>
    <property type="match status" value="1"/>
</dbReference>
<evidence type="ECO:0000256" key="2">
    <source>
        <dbReference type="ARBA" id="ARBA00022692"/>
    </source>
</evidence>
<dbReference type="AlphaFoldDB" id="A0A2R6RUU2"/>
<dbReference type="Pfam" id="PF13962">
    <property type="entry name" value="PGG"/>
    <property type="match status" value="1"/>
</dbReference>
<dbReference type="Gramene" id="PSS33806">
    <property type="protein sequence ID" value="PSS33806"/>
    <property type="gene ID" value="CEY00_Acc04205"/>
</dbReference>
<keyword evidence="11" id="KW-1185">Reference proteome</keyword>
<protein>
    <submittedName>
        <fullName evidence="10">Protein ACCELERATED CELL DEATH like</fullName>
    </submittedName>
</protein>
<feature type="transmembrane region" description="Helical" evidence="8">
    <location>
        <begin position="464"/>
        <end position="494"/>
    </location>
</feature>
<dbReference type="InterPro" id="IPR026961">
    <property type="entry name" value="PGG_dom"/>
</dbReference>
<evidence type="ECO:0000256" key="5">
    <source>
        <dbReference type="ARBA" id="ARBA00023043"/>
    </source>
</evidence>
<dbReference type="GO" id="GO:0005886">
    <property type="term" value="C:plasma membrane"/>
    <property type="evidence" value="ECO:0007669"/>
    <property type="project" value="TreeGrafter"/>
</dbReference>
<feature type="repeat" description="ANK" evidence="7">
    <location>
        <begin position="114"/>
        <end position="136"/>
    </location>
</feature>
<gene>
    <name evidence="10" type="ORF">CEY00_Acc04205</name>
</gene>
<dbReference type="PANTHER" id="PTHR24186:SF50">
    <property type="entry name" value="ANKYRIN REPEAT-CONTAINING PROTEIN ITN1-LIKE ISOFORM X1"/>
    <property type="match status" value="1"/>
</dbReference>
<feature type="repeat" description="ANK" evidence="7">
    <location>
        <begin position="215"/>
        <end position="242"/>
    </location>
</feature>
<name>A0A2R6RUU2_ACTCC</name>
<dbReference type="InterPro" id="IPR002110">
    <property type="entry name" value="Ankyrin_rpt"/>
</dbReference>
<evidence type="ECO:0000259" key="9">
    <source>
        <dbReference type="Pfam" id="PF13962"/>
    </source>
</evidence>
<reference evidence="10 11" key="1">
    <citation type="submission" date="2017-07" db="EMBL/GenBank/DDBJ databases">
        <title>An improved, manually edited Actinidia chinensis var. chinensis (kiwifruit) genome highlights the challenges associated with draft genomes and gene prediction in plants.</title>
        <authorList>
            <person name="Pilkington S."/>
            <person name="Crowhurst R."/>
            <person name="Hilario E."/>
            <person name="Nardozza S."/>
            <person name="Fraser L."/>
            <person name="Peng Y."/>
            <person name="Gunaseelan K."/>
            <person name="Simpson R."/>
            <person name="Tahir J."/>
            <person name="Deroles S."/>
            <person name="Templeton K."/>
            <person name="Luo Z."/>
            <person name="Davy M."/>
            <person name="Cheng C."/>
            <person name="Mcneilage M."/>
            <person name="Scaglione D."/>
            <person name="Liu Y."/>
            <person name="Zhang Q."/>
            <person name="Datson P."/>
            <person name="De Silva N."/>
            <person name="Gardiner S."/>
            <person name="Bassett H."/>
            <person name="Chagne D."/>
            <person name="Mccallum J."/>
            <person name="Dzierzon H."/>
            <person name="Deng C."/>
            <person name="Wang Y.-Y."/>
            <person name="Barron N."/>
            <person name="Manako K."/>
            <person name="Bowen J."/>
            <person name="Foster T."/>
            <person name="Erridge Z."/>
            <person name="Tiffin H."/>
            <person name="Waite C."/>
            <person name="Davies K."/>
            <person name="Grierson E."/>
            <person name="Laing W."/>
            <person name="Kirk R."/>
            <person name="Chen X."/>
            <person name="Wood M."/>
            <person name="Montefiori M."/>
            <person name="Brummell D."/>
            <person name="Schwinn K."/>
            <person name="Catanach A."/>
            <person name="Fullerton C."/>
            <person name="Li D."/>
            <person name="Meiyalaghan S."/>
            <person name="Nieuwenhuizen N."/>
            <person name="Read N."/>
            <person name="Prakash R."/>
            <person name="Hunter D."/>
            <person name="Zhang H."/>
            <person name="Mckenzie M."/>
            <person name="Knabel M."/>
            <person name="Harris A."/>
            <person name="Allan A."/>
            <person name="Chen A."/>
            <person name="Janssen B."/>
            <person name="Plunkett B."/>
            <person name="Dwamena C."/>
            <person name="Voogd C."/>
            <person name="Leif D."/>
            <person name="Lafferty D."/>
            <person name="Souleyre E."/>
            <person name="Varkonyi-Gasic E."/>
            <person name="Gambi F."/>
            <person name="Hanley J."/>
            <person name="Yao J.-L."/>
            <person name="Cheung J."/>
            <person name="David K."/>
            <person name="Warren B."/>
            <person name="Marsh K."/>
            <person name="Snowden K."/>
            <person name="Lin-Wang K."/>
            <person name="Brian L."/>
            <person name="Martinez-Sanchez M."/>
            <person name="Wang M."/>
            <person name="Ileperuma N."/>
            <person name="Macnee N."/>
            <person name="Campin R."/>
            <person name="Mcatee P."/>
            <person name="Drummond R."/>
            <person name="Espley R."/>
            <person name="Ireland H."/>
            <person name="Wu R."/>
            <person name="Atkinson R."/>
            <person name="Karunairetnam S."/>
            <person name="Bulley S."/>
            <person name="Chunkath S."/>
            <person name="Hanley Z."/>
            <person name="Storey R."/>
            <person name="Thrimawithana A."/>
            <person name="Thomson S."/>
            <person name="David C."/>
            <person name="Testolin R."/>
        </authorList>
    </citation>
    <scope>NUCLEOTIDE SEQUENCE [LARGE SCALE GENOMIC DNA]</scope>
    <source>
        <strain evidence="11">cv. Red5</strain>
        <tissue evidence="10">Young leaf</tissue>
    </source>
</reference>
<dbReference type="PROSITE" id="PS50297">
    <property type="entry name" value="ANK_REP_REGION"/>
    <property type="match status" value="2"/>
</dbReference>
<evidence type="ECO:0000256" key="1">
    <source>
        <dbReference type="ARBA" id="ARBA00004141"/>
    </source>
</evidence>
<feature type="transmembrane region" description="Helical" evidence="8">
    <location>
        <begin position="535"/>
        <end position="557"/>
    </location>
</feature>
<evidence type="ECO:0000256" key="8">
    <source>
        <dbReference type="SAM" id="Phobius"/>
    </source>
</evidence>
<evidence type="ECO:0000256" key="4">
    <source>
        <dbReference type="ARBA" id="ARBA00022989"/>
    </source>
</evidence>
<dbReference type="Gene3D" id="1.25.40.20">
    <property type="entry name" value="Ankyrin repeat-containing domain"/>
    <property type="match status" value="2"/>
</dbReference>
<dbReference type="SUPFAM" id="SSF48403">
    <property type="entry name" value="Ankyrin repeat"/>
    <property type="match status" value="2"/>
</dbReference>
<accession>A0A2R6RUU2</accession>
<keyword evidence="5 7" id="KW-0040">ANK repeat</keyword>
<comment type="caution">
    <text evidence="10">The sequence shown here is derived from an EMBL/GenBank/DDBJ whole genome shotgun (WGS) entry which is preliminary data.</text>
</comment>
<reference evidence="11" key="2">
    <citation type="journal article" date="2018" name="BMC Genomics">
        <title>A manually annotated Actinidia chinensis var. chinensis (kiwifruit) genome highlights the challenges associated with draft genomes and gene prediction in plants.</title>
        <authorList>
            <person name="Pilkington S.M."/>
            <person name="Crowhurst R."/>
            <person name="Hilario E."/>
            <person name="Nardozza S."/>
            <person name="Fraser L."/>
            <person name="Peng Y."/>
            <person name="Gunaseelan K."/>
            <person name="Simpson R."/>
            <person name="Tahir J."/>
            <person name="Deroles S.C."/>
            <person name="Templeton K."/>
            <person name="Luo Z."/>
            <person name="Davy M."/>
            <person name="Cheng C."/>
            <person name="McNeilage M."/>
            <person name="Scaglione D."/>
            <person name="Liu Y."/>
            <person name="Zhang Q."/>
            <person name="Datson P."/>
            <person name="De Silva N."/>
            <person name="Gardiner S.E."/>
            <person name="Bassett H."/>
            <person name="Chagne D."/>
            <person name="McCallum J."/>
            <person name="Dzierzon H."/>
            <person name="Deng C."/>
            <person name="Wang Y.Y."/>
            <person name="Barron L."/>
            <person name="Manako K."/>
            <person name="Bowen J."/>
            <person name="Foster T.M."/>
            <person name="Erridge Z.A."/>
            <person name="Tiffin H."/>
            <person name="Waite C.N."/>
            <person name="Davies K.M."/>
            <person name="Grierson E.P."/>
            <person name="Laing W.A."/>
            <person name="Kirk R."/>
            <person name="Chen X."/>
            <person name="Wood M."/>
            <person name="Montefiori M."/>
            <person name="Brummell D.A."/>
            <person name="Schwinn K.E."/>
            <person name="Catanach A."/>
            <person name="Fullerton C."/>
            <person name="Li D."/>
            <person name="Meiyalaghan S."/>
            <person name="Nieuwenhuizen N."/>
            <person name="Read N."/>
            <person name="Prakash R."/>
            <person name="Hunter D."/>
            <person name="Zhang H."/>
            <person name="McKenzie M."/>
            <person name="Knabel M."/>
            <person name="Harris A."/>
            <person name="Allan A.C."/>
            <person name="Gleave A."/>
            <person name="Chen A."/>
            <person name="Janssen B.J."/>
            <person name="Plunkett B."/>
            <person name="Ampomah-Dwamena C."/>
            <person name="Voogd C."/>
            <person name="Leif D."/>
            <person name="Lafferty D."/>
            <person name="Souleyre E.J.F."/>
            <person name="Varkonyi-Gasic E."/>
            <person name="Gambi F."/>
            <person name="Hanley J."/>
            <person name="Yao J.L."/>
            <person name="Cheung J."/>
            <person name="David K.M."/>
            <person name="Warren B."/>
            <person name="Marsh K."/>
            <person name="Snowden K.C."/>
            <person name="Lin-Wang K."/>
            <person name="Brian L."/>
            <person name="Martinez-Sanchez M."/>
            <person name="Wang M."/>
            <person name="Ileperuma N."/>
            <person name="Macnee N."/>
            <person name="Campin R."/>
            <person name="McAtee P."/>
            <person name="Drummond R.S.M."/>
            <person name="Espley R.V."/>
            <person name="Ireland H.S."/>
            <person name="Wu R."/>
            <person name="Atkinson R.G."/>
            <person name="Karunairetnam S."/>
            <person name="Bulley S."/>
            <person name="Chunkath S."/>
            <person name="Hanley Z."/>
            <person name="Storey R."/>
            <person name="Thrimawithana A.H."/>
            <person name="Thomson S."/>
            <person name="David C."/>
            <person name="Testolin R."/>
            <person name="Huang H."/>
            <person name="Hellens R.P."/>
            <person name="Schaffer R.J."/>
        </authorList>
    </citation>
    <scope>NUCLEOTIDE SEQUENCE [LARGE SCALE GENOMIC DNA]</scope>
    <source>
        <strain evidence="11">cv. Red5</strain>
    </source>
</reference>
<comment type="subcellular location">
    <subcellularLocation>
        <location evidence="1">Membrane</location>
        <topology evidence="1">Multi-pass membrane protein</topology>
    </subcellularLocation>
</comment>